<dbReference type="Proteomes" id="UP000310017">
    <property type="component" value="Chromosome"/>
</dbReference>
<dbReference type="OrthoDB" id="6717961at2"/>
<accession>A0A5B7SK39</accession>
<dbReference type="RefSeq" id="WP_138851199.1">
    <property type="nucleotide sequence ID" value="NZ_CP040710.1"/>
</dbReference>
<gene>
    <name evidence="1" type="ORF">FGM00_01430</name>
</gene>
<dbReference type="KEGG" id="asag:FGM00_01430"/>
<evidence type="ECO:0000313" key="2">
    <source>
        <dbReference type="Proteomes" id="UP000310017"/>
    </source>
</evidence>
<evidence type="ECO:0000313" key="1">
    <source>
        <dbReference type="EMBL" id="QCW98844.1"/>
    </source>
</evidence>
<keyword evidence="2" id="KW-1185">Reference proteome</keyword>
<organism evidence="1 2">
    <name type="scientific">Aggregatimonas sangjinii</name>
    <dbReference type="NCBI Taxonomy" id="2583587"/>
    <lineage>
        <taxon>Bacteria</taxon>
        <taxon>Pseudomonadati</taxon>
        <taxon>Bacteroidota</taxon>
        <taxon>Flavobacteriia</taxon>
        <taxon>Flavobacteriales</taxon>
        <taxon>Flavobacteriaceae</taxon>
        <taxon>Aggregatimonas</taxon>
    </lineage>
</organism>
<name>A0A5B7SK39_9FLAO</name>
<protein>
    <submittedName>
        <fullName evidence="1">Uncharacterized protein</fullName>
    </submittedName>
</protein>
<dbReference type="EMBL" id="CP040710">
    <property type="protein sequence ID" value="QCW98844.1"/>
    <property type="molecule type" value="Genomic_DNA"/>
</dbReference>
<dbReference type="AlphaFoldDB" id="A0A5B7SK39"/>
<reference evidence="1 2" key="1">
    <citation type="submission" date="2019-05" db="EMBL/GenBank/DDBJ databases">
        <title>Genome sequencing of F202Z8.</title>
        <authorList>
            <person name="Kwon Y.M."/>
        </authorList>
    </citation>
    <scope>NUCLEOTIDE SEQUENCE [LARGE SCALE GENOMIC DNA]</scope>
    <source>
        <strain evidence="1 2">F202Z8</strain>
    </source>
</reference>
<sequence>MMENSFKLEVAGQTKTLSVTVVPEPKVLVHFRPNSQWKGEFGFDWIRMKDTSLFGDNIYEDIVSKQYSDSKHTKLEKDSNESKGFFKKNEKLFKSLTKKYDTFSAPWAIKNKKGETIPEDVNVPWLSLAKGKEAKLTLMLEIEEEADYLEFEDNEHFEITPKVTDISGKKGKLELKDSLTVKCIKEFGSDQLLTVKSYKKMPSTGELLDQEAGKLKSWANDAAKQKKKKVVFVEVKTPPISQKKEQKADATNEKNRINKYLNQAFIALDKDSDIVELDITTDADFLKFVTSKSIDYNNTTDKEKLHDFLKEKLKKDFKDGYKDHFKAFYFAEPGGTSGGLSGYSQPGAGYVVVFKSANEQTASHEFLHALHLAHSFANSEADKNAEFTYAYTKTDNLLDYSHHLPGHKNDRCSLWYWQWVKANNSIT</sequence>
<proteinExistence type="predicted"/>